<evidence type="ECO:0000313" key="2">
    <source>
        <dbReference type="Proteomes" id="UP000034350"/>
    </source>
</evidence>
<dbReference type="RefSeq" id="XP_024330398.1">
    <property type="nucleotide sequence ID" value="XM_024475947.1"/>
</dbReference>
<dbReference type="VEuPathDB" id="MicrosporidiaDB:AAJ76_5300021030"/>
<dbReference type="Proteomes" id="UP000034350">
    <property type="component" value="Unassembled WGS sequence"/>
</dbReference>
<dbReference type="AlphaFoldDB" id="A0A0F9WAM8"/>
<name>A0A0F9WAM8_9MICR</name>
<protein>
    <submittedName>
        <fullName evidence="1">Uncharacterized protein</fullName>
    </submittedName>
</protein>
<accession>A0A0F9WAM8</accession>
<organism evidence="1 2">
    <name type="scientific">Vairimorpha ceranae</name>
    <dbReference type="NCBI Taxonomy" id="40302"/>
    <lineage>
        <taxon>Eukaryota</taxon>
        <taxon>Fungi</taxon>
        <taxon>Fungi incertae sedis</taxon>
        <taxon>Microsporidia</taxon>
        <taxon>Nosematidae</taxon>
        <taxon>Vairimorpha</taxon>
    </lineage>
</organism>
<proteinExistence type="predicted"/>
<comment type="caution">
    <text evidence="1">The sequence shown here is derived from an EMBL/GenBank/DDBJ whole genome shotgun (WGS) entry which is preliminary data.</text>
</comment>
<keyword evidence="2" id="KW-1185">Reference proteome</keyword>
<gene>
    <name evidence="1" type="ORF">AAJ76_5300021030</name>
</gene>
<dbReference type="VEuPathDB" id="MicrosporidiaDB:NCER_101615"/>
<sequence length="188" mass="21966">MPVLILLNDAKKLLSCLTKNFSFFDIEIHENEFNETKSILSNMSHNKLYILLNCDLKPSRYEIYCLVKKQECGYCIISSVQLSEAKHDNPHVVIEEGEIDLNIINEITKYLNTNLHATTAHKRMTVNNNNYLSTVKNIINRINIENKDLLDSIKKDCEYKLLKMLNLNKIEVNEVERLYKKMLEENSN</sequence>
<dbReference type="EMBL" id="JPQZ01000053">
    <property type="protein sequence ID" value="KKO74656.1"/>
    <property type="molecule type" value="Genomic_DNA"/>
</dbReference>
<dbReference type="GeneID" id="36320895"/>
<dbReference type="VEuPathDB" id="MicrosporidiaDB:G9O61_00g004180"/>
<reference evidence="1 2" key="1">
    <citation type="journal article" date="2015" name="Environ. Microbiol.">
        <title>Genome analyses suggest the presence of polyploidy and recent human-driven expansions in eight global populations of the honeybee pathogen Nosema ceranae.</title>
        <authorList>
            <person name="Pelin A."/>
            <person name="Selman M."/>
            <person name="Aris-Brosou S."/>
            <person name="Farinelli L."/>
            <person name="Corradi N."/>
        </authorList>
    </citation>
    <scope>NUCLEOTIDE SEQUENCE [LARGE SCALE GENOMIC DNA]</scope>
    <source>
        <strain evidence="1 2">PA08 1199</strain>
    </source>
</reference>
<evidence type="ECO:0000313" key="1">
    <source>
        <dbReference type="EMBL" id="KKO74656.1"/>
    </source>
</evidence>
<dbReference type="OrthoDB" id="2188105at2759"/>